<dbReference type="EMBL" id="LOSJ02000001">
    <property type="protein sequence ID" value="PNM63961.1"/>
    <property type="molecule type" value="Genomic_DNA"/>
</dbReference>
<dbReference type="Proteomes" id="UP000053748">
    <property type="component" value="Unassembled WGS sequence"/>
</dbReference>
<gene>
    <name evidence="3" type="ORF">AL544_003295</name>
</gene>
<keyword evidence="4" id="KW-1185">Reference proteome</keyword>
<dbReference type="RefSeq" id="WP_000649836.1">
    <property type="nucleotide sequence ID" value="NZ_CAWMSS010000002.1"/>
</dbReference>
<proteinExistence type="inferred from homology"/>
<dbReference type="NCBIfam" id="TIGR00654">
    <property type="entry name" value="PhzF_family"/>
    <property type="match status" value="1"/>
</dbReference>
<reference evidence="3" key="1">
    <citation type="submission" date="2017-12" db="EMBL/GenBank/DDBJ databases">
        <title>FDA dAtabase for Regulatory Grade micrObial Sequences (FDA-ARGOS): Supporting development and validation of Infectious Disease Dx tests.</title>
        <authorList>
            <person name="Hoffmann M."/>
            <person name="Allard M."/>
            <person name="Evans P."/>
            <person name="Brown E."/>
            <person name="Tallon L.J."/>
            <person name="Sadzewicz L."/>
            <person name="Sengamalay N."/>
            <person name="Ott S."/>
            <person name="Godinez A."/>
            <person name="Nagaraj S."/>
            <person name="Vavikolanu K."/>
            <person name="Aluvathingal J."/>
            <person name="Nadendla S."/>
            <person name="Hobson J."/>
            <person name="Sichtig H."/>
        </authorList>
    </citation>
    <scope>NUCLEOTIDE SEQUENCE [LARGE SCALE GENOMIC DNA]</scope>
    <source>
        <strain evidence="3">FDAARGOS_113</strain>
    </source>
</reference>
<dbReference type="GO" id="GO:0005737">
    <property type="term" value="C:cytoplasm"/>
    <property type="evidence" value="ECO:0007669"/>
    <property type="project" value="TreeGrafter"/>
</dbReference>
<dbReference type="Gene3D" id="3.10.310.10">
    <property type="entry name" value="Diaminopimelate Epimerase, Chain A, domain 1"/>
    <property type="match status" value="2"/>
</dbReference>
<dbReference type="GO" id="GO:0016853">
    <property type="term" value="F:isomerase activity"/>
    <property type="evidence" value="ECO:0007669"/>
    <property type="project" value="TreeGrafter"/>
</dbReference>
<name>A0A2J9VJJ4_VIBMI</name>
<evidence type="ECO:0000256" key="1">
    <source>
        <dbReference type="ARBA" id="ARBA00008270"/>
    </source>
</evidence>
<dbReference type="PIRSF" id="PIRSF016184">
    <property type="entry name" value="PhzC_PhzF"/>
    <property type="match status" value="1"/>
</dbReference>
<protein>
    <submittedName>
        <fullName evidence="3">PhzF family phenazine biosynthesis protein</fullName>
    </submittedName>
</protein>
<evidence type="ECO:0000313" key="4">
    <source>
        <dbReference type="Proteomes" id="UP000053748"/>
    </source>
</evidence>
<evidence type="ECO:0000313" key="3">
    <source>
        <dbReference type="EMBL" id="PNM63961.1"/>
    </source>
</evidence>
<dbReference type="OrthoDB" id="9788221at2"/>
<feature type="active site" evidence="2">
    <location>
        <position position="44"/>
    </location>
</feature>
<dbReference type="PANTHER" id="PTHR13774">
    <property type="entry name" value="PHENAZINE BIOSYNTHESIS PROTEIN"/>
    <property type="match status" value="1"/>
</dbReference>
<accession>A0A2J9VJJ4</accession>
<dbReference type="InterPro" id="IPR003719">
    <property type="entry name" value="Phenazine_PhzF-like"/>
</dbReference>
<evidence type="ECO:0000256" key="2">
    <source>
        <dbReference type="PIRSR" id="PIRSR016184-1"/>
    </source>
</evidence>
<comment type="caution">
    <text evidence="3">The sequence shown here is derived from an EMBL/GenBank/DDBJ whole genome shotgun (WGS) entry which is preliminary data.</text>
</comment>
<sequence length="283" mass="31589">MKCKLVDVFTQKKLSGNGLTIFYDYKSLNKDEMLSLTQEMRQFESIFVCASDNNESHRAKIFTIEEELDFAGHLIIGLAAHLHDESGKNDQQEWTIELNNKLVKVKTKKTDTYYHASMNQGNAEFIYTLNNEDVKEVLSSLNLSIENASIYPIEVVSTGLPYLIVPITSGIEKAKISITDFETLLAKFGAKFVYVFDLTTFEGRTWDNGGLIEDIATGSAAGPTAAYLTKHKLAPYDSTIIISQGRFLGRASEIQAYVETKENTVPSIWVSGDVVKVANIEFV</sequence>
<dbReference type="PANTHER" id="PTHR13774:SF32">
    <property type="entry name" value="ANTISENSE-ENHANCING SEQUENCE 1"/>
    <property type="match status" value="1"/>
</dbReference>
<dbReference type="Pfam" id="PF02567">
    <property type="entry name" value="PhzC-PhzF"/>
    <property type="match status" value="1"/>
</dbReference>
<dbReference type="SUPFAM" id="SSF54506">
    <property type="entry name" value="Diaminopimelate epimerase-like"/>
    <property type="match status" value="1"/>
</dbReference>
<dbReference type="AlphaFoldDB" id="A0A2J9VJJ4"/>
<organism evidence="3 4">
    <name type="scientific">Vibrio mimicus</name>
    <dbReference type="NCBI Taxonomy" id="674"/>
    <lineage>
        <taxon>Bacteria</taxon>
        <taxon>Pseudomonadati</taxon>
        <taxon>Pseudomonadota</taxon>
        <taxon>Gammaproteobacteria</taxon>
        <taxon>Vibrionales</taxon>
        <taxon>Vibrionaceae</taxon>
        <taxon>Vibrio</taxon>
    </lineage>
</organism>
<comment type="similarity">
    <text evidence="1">Belongs to the PhzF family.</text>
</comment>